<dbReference type="EMBL" id="LWCI01000116">
    <property type="protein sequence ID" value="KZS61361.1"/>
    <property type="molecule type" value="Genomic_DNA"/>
</dbReference>
<dbReference type="InterPro" id="IPR012767">
    <property type="entry name" value="Trehalose_TreY"/>
</dbReference>
<dbReference type="AlphaFoldDB" id="A0A163ZBD9"/>
<keyword evidence="4" id="KW-1185">Reference proteome</keyword>
<dbReference type="Gene3D" id="3.20.20.80">
    <property type="entry name" value="Glycosidases"/>
    <property type="match status" value="1"/>
</dbReference>
<name>A0A163ZBD9_9MYCO</name>
<dbReference type="InterPro" id="IPR006047">
    <property type="entry name" value="GH13_cat_dom"/>
</dbReference>
<keyword evidence="1" id="KW-0413">Isomerase</keyword>
<dbReference type="SUPFAM" id="SSF51445">
    <property type="entry name" value="(Trans)glycosidases"/>
    <property type="match status" value="1"/>
</dbReference>
<evidence type="ECO:0000313" key="4">
    <source>
        <dbReference type="Proteomes" id="UP000077342"/>
    </source>
</evidence>
<dbReference type="PANTHER" id="PTHR10357:SF216">
    <property type="entry name" value="MALTOOLIGOSYL TREHALOSE SYNTHASE-RELATED"/>
    <property type="match status" value="1"/>
</dbReference>
<dbReference type="InterPro" id="IPR017853">
    <property type="entry name" value="GH"/>
</dbReference>
<dbReference type="CDD" id="cd11336">
    <property type="entry name" value="AmyAc_MTSase"/>
    <property type="match status" value="1"/>
</dbReference>
<organism evidence="3 4">
    <name type="scientific">Mycobacterium ostraviense</name>
    <dbReference type="NCBI Taxonomy" id="2738409"/>
    <lineage>
        <taxon>Bacteria</taxon>
        <taxon>Bacillati</taxon>
        <taxon>Actinomycetota</taxon>
        <taxon>Actinomycetes</taxon>
        <taxon>Mycobacteriales</taxon>
        <taxon>Mycobacteriaceae</taxon>
        <taxon>Mycobacterium</taxon>
    </lineage>
</organism>
<reference evidence="4" key="1">
    <citation type="submission" date="2016-04" db="EMBL/GenBank/DDBJ databases">
        <authorList>
            <person name="Strapagiel D."/>
            <person name="Borowka P."/>
            <person name="Marciniak B."/>
            <person name="Bakula Z."/>
            <person name="Van Ingen J."/>
            <person name="Safianowska A."/>
            <person name="Dziadek J."/>
            <person name="Jagielski T."/>
        </authorList>
    </citation>
    <scope>NUCLEOTIDE SEQUENCE [LARGE SCALE GENOMIC DNA]</scope>
    <source>
        <strain evidence="4">1010001458</strain>
    </source>
</reference>
<feature type="domain" description="Glycosyl hydrolase family 13 catalytic" evidence="2">
    <location>
        <begin position="20"/>
        <end position="655"/>
    </location>
</feature>
<evidence type="ECO:0000313" key="3">
    <source>
        <dbReference type="EMBL" id="KZS61361.1"/>
    </source>
</evidence>
<protein>
    <submittedName>
        <fullName evidence="3">Malto-oligosyltrehalose synthase</fullName>
    </submittedName>
</protein>
<gene>
    <name evidence="3" type="ORF">A4G28_25400</name>
</gene>
<dbReference type="Gene3D" id="1.10.150.200">
    <property type="entry name" value="Maltooligosyl trehalose synthase, domain 3"/>
    <property type="match status" value="1"/>
</dbReference>
<evidence type="ECO:0000259" key="2">
    <source>
        <dbReference type="SMART" id="SM00642"/>
    </source>
</evidence>
<dbReference type="RefSeq" id="WP_075511310.1">
    <property type="nucleotide sequence ID" value="NZ_CP089224.1"/>
</dbReference>
<evidence type="ECO:0000256" key="1">
    <source>
        <dbReference type="ARBA" id="ARBA00023235"/>
    </source>
</evidence>
<dbReference type="SMART" id="SM00642">
    <property type="entry name" value="Aamy"/>
    <property type="match status" value="1"/>
</dbReference>
<dbReference type="GO" id="GO:0047470">
    <property type="term" value="F:(1,4)-alpha-D-glucan 1-alpha-D-glucosylmutase activity"/>
    <property type="evidence" value="ECO:0007669"/>
    <property type="project" value="TreeGrafter"/>
</dbReference>
<proteinExistence type="predicted"/>
<dbReference type="NCBIfam" id="TIGR02401">
    <property type="entry name" value="trehalose_TreY"/>
    <property type="match status" value="1"/>
</dbReference>
<dbReference type="Gene3D" id="3.30.1590.10">
    <property type="entry name" value="Maltooligosyl trehalose synthase, domain 2"/>
    <property type="match status" value="1"/>
</dbReference>
<dbReference type="InterPro" id="IPR013797">
    <property type="entry name" value="Maltooligo_trehalose_synth_4"/>
</dbReference>
<dbReference type="PANTHER" id="PTHR10357">
    <property type="entry name" value="ALPHA-AMYLASE FAMILY MEMBER"/>
    <property type="match status" value="1"/>
</dbReference>
<sequence>MPLPILSSYRLQLRGASSGFAFTFADAENLLDYFDDLGVSHLYLSPIMTAAAGSSHGYDVTDPTAVSPELGGADGLARLSEAARARGIGLVVDIVPNHVGIDQPEQNAWWWDVLRYGRSSAYASYFDIDWNLDEDGRIVLPVLGSDDDVADLKVDGDLLRLGDLALPIAPGTAAGTGPEVHDRQHYRLVGWRTGRCGYRRFFSITSLAGLRQEDRAVFDATHAEVAHWLAEGLVDGVRIDHPDGLSDPSGYLAWLRELLGPDAWIVIEKILAVDEALEPTLPVAGTTGYDVLRDIGGLFVDPSGAAELTALVESAGVNYQVMREMLAALKIRSATATLASELRRLRRAIVAATCADDPLLPDAVAALLTHIDVYRCDYPGLAPVMATALAETQAAAPELGPALQIVAAALARGGEPATRLQQLCGAVTAKSVEDCYFYRDSRLVSLNEVGGEPHRFGVGAAEFHHRAATRARMWPRTMTTLTTHDTKRGEDVRARIGVLSQVPSLWAEFVARWEIQAPSPDPATGQFLWQNIFGVWPVNGEVTGELRNRLHHYAEKAIREAAWHTSWNDPNTDFEDATHRWLDTVLDGPVAQQLTGLVAQLHPHAASDALGQKLLALTVPGIPDIYQGTELWDDSLVDPDNRRPVDYAARRAALKALAHPKIRVVATALRLRRSRPDSFLHGGYVPVLADGDASDHVVAFCRGWEGQDILVAVTRWTVWLEETGWGNTVVPLPDGSWTDRLSGATASGPTSAAELFADLPVVLLERNRD</sequence>
<accession>A0A163ZBD9</accession>
<dbReference type="GO" id="GO:0005992">
    <property type="term" value="P:trehalose biosynthetic process"/>
    <property type="evidence" value="ECO:0007669"/>
    <property type="project" value="TreeGrafter"/>
</dbReference>
<dbReference type="Pfam" id="PF00128">
    <property type="entry name" value="Alpha-amylase"/>
    <property type="match status" value="1"/>
</dbReference>
<dbReference type="GO" id="GO:0030980">
    <property type="term" value="P:alpha-glucan catabolic process"/>
    <property type="evidence" value="ECO:0007669"/>
    <property type="project" value="TreeGrafter"/>
</dbReference>
<dbReference type="Proteomes" id="UP000077342">
    <property type="component" value="Unassembled WGS sequence"/>
</dbReference>
<comment type="caution">
    <text evidence="3">The sequence shown here is derived from an EMBL/GenBank/DDBJ whole genome shotgun (WGS) entry which is preliminary data.</text>
</comment>
<dbReference type="Gene3D" id="1.10.10.470">
    <property type="entry name" value="Maltooligosyl trehalose synthase, domain 4"/>
    <property type="match status" value="1"/>
</dbReference>